<feature type="transmembrane region" description="Helical" evidence="1">
    <location>
        <begin position="954"/>
        <end position="977"/>
    </location>
</feature>
<keyword evidence="3" id="KW-1185">Reference proteome</keyword>
<reference evidence="2 3" key="1">
    <citation type="submission" date="2024-03" db="EMBL/GenBank/DDBJ databases">
        <title>Complete genome sequence of the green alga Chloropicon roscoffensis RCC1871.</title>
        <authorList>
            <person name="Lemieux C."/>
            <person name="Pombert J.-F."/>
            <person name="Otis C."/>
            <person name="Turmel M."/>
        </authorList>
    </citation>
    <scope>NUCLEOTIDE SEQUENCE [LARGE SCALE GENOMIC DNA]</scope>
    <source>
        <strain evidence="2 3">RCC1871</strain>
    </source>
</reference>
<keyword evidence="1" id="KW-1133">Transmembrane helix</keyword>
<feature type="transmembrane region" description="Helical" evidence="1">
    <location>
        <begin position="997"/>
        <end position="1020"/>
    </location>
</feature>
<evidence type="ECO:0000313" key="3">
    <source>
        <dbReference type="Proteomes" id="UP001472866"/>
    </source>
</evidence>
<evidence type="ECO:0000313" key="2">
    <source>
        <dbReference type="EMBL" id="WZN60350.1"/>
    </source>
</evidence>
<sequence>MARRPRGGRPGALARASVVLMAVSVAAALLLLAGCTDATTTTSGIRVSCHGHDFPRGTYGEPTSSSSDGASAFAPLTGVACGGRCYYEALAWQGTVGPNKDISSPQECLDLCVGLGKERCDVWQYHAAEQKCSFKRSVAHRPGAHPTFHAPPNTSDLAGPRTCDTRWLPELEGLGQVDPAGGRCLAAGKSAGEGTASCSTLEVAGPGGVVALGSSQGWWPESVGQSASAASVETCQSSCEDRAGCDAFSFVDLGNPGRPGVCVLRGRNGTAAPDGSAACPLTDNPAAVSGLVGNCTGSSAEPVDPWFADCSSPRCTRPYTSNGTFVDGGTVFRPLDGGCHYHISTPQEMLECLNGRWFLLSGGSNAILTYMNWVNAISPGTLHPQRDGLRTYYVDLVDVVFDVKLRKVVHLRTKLWRDDLGVQDGFQGQITEEMRAKLVGVWNEAPFYTDEGGVESATGLARLSLVVGQYWQNTGEAFKAMEEVSGPWRVAERALFAQIMIWYLVCGVWNIYFCTNYSYYGLGHDLTVAVYSRDLKDFLDSSAERCERALGCFLAPHIFQPDLGWQDQLTQHRMREEVKAQLASRNSSKLHFLDAHHMGLQKLSETVDNHWTGFMHSWLIHVILSGVCDAGSSQLGCPHRVAFSKGCLAETLADANCKECQCPLYQELCKTQSDGCKDWECMNSRTCQAAAFVVEEGARLGAEEAEAPACVPKIRVKTSHPDATATASGGVAKELAPVLALAAVALAAVALLWDPRARSQLKAALAALRARGGGRDESVETGQGAAPGGPGKGSYLPALGMARLLASVHIVVGHLHAEGALRDDSVYAFRYGFTWVPWFFMLSGFVLTHARLSSPDPNATDPPVKFIVKRLASVYPMYALGLMLVAVTRAADGRSLPESWILTIQAWLLQSFVPNATEKALQAHCWFLSALMLYWVLFRPLYTRGVLKMGARACLLALLILSLVPHVASFALPAALGEPFDWYAGHRYGNFDDGNDALVVLVKFHPLCYLHVFVFGMVLARVRDLVVRAEVKEWDIWTGVLDGRWEPAKWVWVICRRWLALAGYLGLGLVMCLPDLQPPGHKISARLSVLLPLQGLVLLGLSMREDLVARAFALAPRFCGDAYAQYVLQFWVHDVWPWRTVSGPSFFVFLFGLAIVAFKAVQEPCRRFLCRHADRIAGLFPWSLCLPAPVLAVLLAAWALASPSNEGAYVFLPRYVKSIQGGGLGTARVDVFLGWTFADTPGPPDHLVRQWHGAKLINPSLAMVGGSLEVAGRIHRLRVARTNVEWEGKRVTEIRTTWESMMLVGDRTDRYRWPADDSSWFGWDTDDTWHPFDRQDGKVKLLSELHAPMVSNSTEPCAYADGWGKGEGECFDALVQPAVVFIAENNTLLRKVVTGAEDPKVLAFRPPGATQAEEYPLVAFNSLPPSNLAPGSAASGVGGHSQMFLYRPLDKGVNHAVRLKCGQSAGDEKNWIAFRHQTAGLLFVYSVYPHVVVQARDEDGSCIRRWSTNHAPLLLASIEAKAEIHGSGTATFVPSSRSKHEGGHFIALLHFVTKGGVYTTMAYEFAAAPPFGVLRVSRPLPLLSHTRAFASGLMLLPDKEKVVVTYGVQNEESRLLIMAMGDFENLFECDG</sequence>
<gene>
    <name evidence="2" type="ORF">HKI87_03g18790</name>
</gene>
<name>A0AAX4P3T0_9CHLO</name>
<feature type="transmembrane region" description="Helical" evidence="1">
    <location>
        <begin position="1179"/>
        <end position="1201"/>
    </location>
</feature>
<keyword evidence="1" id="KW-0472">Membrane</keyword>
<feature type="transmembrane region" description="Helical" evidence="1">
    <location>
        <begin position="12"/>
        <end position="33"/>
    </location>
</feature>
<evidence type="ECO:0008006" key="4">
    <source>
        <dbReference type="Google" id="ProtNLM"/>
    </source>
</evidence>
<organism evidence="2 3">
    <name type="scientific">Chloropicon roscoffensis</name>
    <dbReference type="NCBI Taxonomy" id="1461544"/>
    <lineage>
        <taxon>Eukaryota</taxon>
        <taxon>Viridiplantae</taxon>
        <taxon>Chlorophyta</taxon>
        <taxon>Chloropicophyceae</taxon>
        <taxon>Chloropicales</taxon>
        <taxon>Chloropicaceae</taxon>
        <taxon>Chloropicon</taxon>
    </lineage>
</organism>
<feature type="transmembrane region" description="Helical" evidence="1">
    <location>
        <begin position="1138"/>
        <end position="1158"/>
    </location>
</feature>
<proteinExistence type="predicted"/>
<feature type="transmembrane region" description="Helical" evidence="1">
    <location>
        <begin position="867"/>
        <end position="887"/>
    </location>
</feature>
<feature type="transmembrane region" description="Helical" evidence="1">
    <location>
        <begin position="1058"/>
        <end position="1077"/>
    </location>
</feature>
<feature type="transmembrane region" description="Helical" evidence="1">
    <location>
        <begin position="923"/>
        <end position="942"/>
    </location>
</feature>
<accession>A0AAX4P3T0</accession>
<dbReference type="Gene3D" id="3.50.4.10">
    <property type="entry name" value="Hepatocyte Growth Factor"/>
    <property type="match status" value="2"/>
</dbReference>
<feature type="transmembrane region" description="Helical" evidence="1">
    <location>
        <begin position="828"/>
        <end position="847"/>
    </location>
</feature>
<dbReference type="EMBL" id="CP151503">
    <property type="protein sequence ID" value="WZN60350.1"/>
    <property type="molecule type" value="Genomic_DNA"/>
</dbReference>
<dbReference type="PROSITE" id="PS51257">
    <property type="entry name" value="PROKAR_LIPOPROTEIN"/>
    <property type="match status" value="1"/>
</dbReference>
<protein>
    <recommendedName>
        <fullName evidence="4">Acyltransferase 3 domain-containing protein</fullName>
    </recommendedName>
</protein>
<keyword evidence="1" id="KW-0812">Transmembrane</keyword>
<dbReference type="Proteomes" id="UP001472866">
    <property type="component" value="Chromosome 03"/>
</dbReference>
<evidence type="ECO:0000256" key="1">
    <source>
        <dbReference type="SAM" id="Phobius"/>
    </source>
</evidence>